<reference evidence="2 3" key="2">
    <citation type="submission" date="2023-10" db="EMBL/GenBank/DDBJ databases">
        <authorList>
            <person name="Choi B."/>
        </authorList>
    </citation>
    <scope>NUCLEOTIDE SEQUENCE [LARGE SCALE GENOMIC DNA]</scope>
    <source>
        <strain evidence="2 3">UMB0959</strain>
    </source>
</reference>
<dbReference type="PRINTS" id="PR00081">
    <property type="entry name" value="GDHRDH"/>
</dbReference>
<dbReference type="KEGG" id="nmy:CJ229_000840"/>
<dbReference type="InterPro" id="IPR002347">
    <property type="entry name" value="SDR_fam"/>
</dbReference>
<dbReference type="PANTHER" id="PTHR42879">
    <property type="entry name" value="3-OXOACYL-(ACYL-CARRIER-PROTEIN) REDUCTASE"/>
    <property type="match status" value="1"/>
</dbReference>
<evidence type="ECO:0000256" key="1">
    <source>
        <dbReference type="ARBA" id="ARBA00006484"/>
    </source>
</evidence>
<dbReference type="AlphaFoldDB" id="A0AAF1BVH7"/>
<keyword evidence="3" id="KW-1185">Reference proteome</keyword>
<name>A0AAF1BVH7_9STAP</name>
<reference evidence="3" key="1">
    <citation type="submission" date="2017-09" db="EMBL/GenBank/DDBJ databases">
        <title>Bacterial strain isolated from the female urinary microbiota.</title>
        <authorList>
            <person name="Thomas-White K."/>
            <person name="Kumar N."/>
            <person name="Forster S."/>
            <person name="Putonti C."/>
            <person name="Lawley T."/>
            <person name="Wolfe A.J."/>
        </authorList>
    </citation>
    <scope>NUCLEOTIDE SEQUENCE [LARGE SCALE GENOMIC DNA]</scope>
    <source>
        <strain evidence="3">UMB0959</strain>
    </source>
</reference>
<dbReference type="EMBL" id="CP136964">
    <property type="protein sequence ID" value="WOS96321.1"/>
    <property type="molecule type" value="Genomic_DNA"/>
</dbReference>
<dbReference type="RefSeq" id="WP_102167557.1">
    <property type="nucleotide sequence ID" value="NZ_CP136964.1"/>
</dbReference>
<dbReference type="InterPro" id="IPR036291">
    <property type="entry name" value="NAD(P)-bd_dom_sf"/>
</dbReference>
<dbReference type="SUPFAM" id="SSF51735">
    <property type="entry name" value="NAD(P)-binding Rossmann-fold domains"/>
    <property type="match status" value="1"/>
</dbReference>
<organism evidence="2 3">
    <name type="scientific">Nosocomiicoccus massiliensis</name>
    <dbReference type="NCBI Taxonomy" id="1232430"/>
    <lineage>
        <taxon>Bacteria</taxon>
        <taxon>Bacillati</taxon>
        <taxon>Bacillota</taxon>
        <taxon>Bacilli</taxon>
        <taxon>Bacillales</taxon>
        <taxon>Staphylococcaceae</taxon>
        <taxon>Nosocomiicoccus</taxon>
    </lineage>
</organism>
<dbReference type="Pfam" id="PF13561">
    <property type="entry name" value="adh_short_C2"/>
    <property type="match status" value="1"/>
</dbReference>
<protein>
    <submittedName>
        <fullName evidence="2">SDR family oxidoreductase</fullName>
    </submittedName>
</protein>
<evidence type="ECO:0000313" key="3">
    <source>
        <dbReference type="Proteomes" id="UP000243626"/>
    </source>
</evidence>
<sequence>MRNVILVGSSGSIGSAIHNELKDEHVISYSRHTPSTYDNLHHYFDLSQPISIEEVEATFKHIETIDCLIYTPGSAYFDMLEDTPLHVIDEQYNIQVRNLIVFIQAALPRLKKSSHGRIVVISSVYGQIGASCESVYASMKGAQNTLVRSLAVEYAGTNITINAVAPGAVKGKMTNLLSEEDTKVLLEELPQQRLIEPVEVAKLVNFVLSKESQSITGEVLNINGGWYTL</sequence>
<dbReference type="InterPro" id="IPR050259">
    <property type="entry name" value="SDR"/>
</dbReference>
<dbReference type="CDD" id="cd05233">
    <property type="entry name" value="SDR_c"/>
    <property type="match status" value="1"/>
</dbReference>
<evidence type="ECO:0000313" key="2">
    <source>
        <dbReference type="EMBL" id="WOS96321.1"/>
    </source>
</evidence>
<dbReference type="Proteomes" id="UP000243626">
    <property type="component" value="Chromosome"/>
</dbReference>
<accession>A0AAF1BVH7</accession>
<proteinExistence type="inferred from homology"/>
<dbReference type="Gene3D" id="3.40.50.720">
    <property type="entry name" value="NAD(P)-binding Rossmann-like Domain"/>
    <property type="match status" value="1"/>
</dbReference>
<comment type="similarity">
    <text evidence="1">Belongs to the short-chain dehydrogenases/reductases (SDR) family.</text>
</comment>
<gene>
    <name evidence="2" type="ORF">CJ229_000840</name>
</gene>
<dbReference type="PANTHER" id="PTHR42879:SF2">
    <property type="entry name" value="3-OXOACYL-[ACYL-CARRIER-PROTEIN] REDUCTASE FABG"/>
    <property type="match status" value="1"/>
</dbReference>